<dbReference type="AlphaFoldDB" id="A0A060SED1"/>
<comment type="caution">
    <text evidence="4">The sequence shown here is derived from an EMBL/GenBank/DDBJ whole genome shotgun (WGS) entry which is preliminary data.</text>
</comment>
<dbReference type="InterPro" id="IPR055754">
    <property type="entry name" value="DUF7330"/>
</dbReference>
<evidence type="ECO:0000256" key="1">
    <source>
        <dbReference type="SAM" id="MobiDB-lite"/>
    </source>
</evidence>
<evidence type="ECO:0000313" key="4">
    <source>
        <dbReference type="EMBL" id="CDO72586.1"/>
    </source>
</evidence>
<dbReference type="STRING" id="5643.A0A060SED1"/>
<dbReference type="OMA" id="DYARICL"/>
<evidence type="ECO:0000259" key="3">
    <source>
        <dbReference type="Pfam" id="PF24016"/>
    </source>
</evidence>
<gene>
    <name evidence="4" type="ORF">BN946_scf184985.g5</name>
</gene>
<dbReference type="Pfam" id="PF24016">
    <property type="entry name" value="DUF7330"/>
    <property type="match status" value="1"/>
</dbReference>
<feature type="region of interest" description="Disordered" evidence="1">
    <location>
        <begin position="442"/>
        <end position="462"/>
    </location>
</feature>
<dbReference type="HOGENOM" id="CLU_037980_2_0_1"/>
<feature type="transmembrane region" description="Helical" evidence="2">
    <location>
        <begin position="76"/>
        <end position="98"/>
    </location>
</feature>
<evidence type="ECO:0000256" key="2">
    <source>
        <dbReference type="SAM" id="Phobius"/>
    </source>
</evidence>
<keyword evidence="2" id="KW-0812">Transmembrane</keyword>
<name>A0A060SED1_PYCCI</name>
<evidence type="ECO:0000313" key="5">
    <source>
        <dbReference type="Proteomes" id="UP000029665"/>
    </source>
</evidence>
<keyword evidence="2" id="KW-1133">Transmembrane helix</keyword>
<dbReference type="OrthoDB" id="5570013at2759"/>
<keyword evidence="5" id="KW-1185">Reference proteome</keyword>
<proteinExistence type="predicted"/>
<sequence length="508" mass="55459">MILLDDTPESPAKARAALPGPAESVDEDYVAPPPAYPGNPSSSQPPVIEAQAGASQIPLNRPELHVERVERTPKRFLKALGIAILIWIGVGFLVRSAFAVVHWSKYPFPGGQVGDHDRTHGGLPLPRPIDGKVERCVRASSSLQLLNSMAESVISFELPMSADALYIFGRGALSRGSINFMPDEGERPTSGSRQDKVKVDIRTTYEARFALESVNLCLFERTPGQHGIGILTPSGEDHDLDLLNFKIDVRFPLPRLGASPRRVKSFETNLPLFQHNMRDLTGITEFDSISLISRNMPIIVDHLVAKSATVTTSNAVIRGSYNISRSLFIQSSNELVDASVALFNDGSTWSNLTLLNKNGPINSHLSLHSRYRLHAFYDVVAHTENGYLSLPITSAPNTPYVHNPKHPQPLPSSHTLYVDARTSNSPASVELPLTFEGDVDAQTSNSQAKVECDPGAKDPTGLNRAHRCQIVRRSPERVKGSIDWGVAGMRRGNVRVVSWNSPASILSG</sequence>
<feature type="domain" description="DUF7330" evidence="3">
    <location>
        <begin position="309"/>
        <end position="450"/>
    </location>
</feature>
<dbReference type="Proteomes" id="UP000029665">
    <property type="component" value="Unassembled WGS sequence"/>
</dbReference>
<feature type="region of interest" description="Disordered" evidence="1">
    <location>
        <begin position="1"/>
        <end position="47"/>
    </location>
</feature>
<organism evidence="4 5">
    <name type="scientific">Pycnoporus cinnabarinus</name>
    <name type="common">Cinnabar-red polypore</name>
    <name type="synonym">Trametes cinnabarina</name>
    <dbReference type="NCBI Taxonomy" id="5643"/>
    <lineage>
        <taxon>Eukaryota</taxon>
        <taxon>Fungi</taxon>
        <taxon>Dikarya</taxon>
        <taxon>Basidiomycota</taxon>
        <taxon>Agaricomycotina</taxon>
        <taxon>Agaricomycetes</taxon>
        <taxon>Polyporales</taxon>
        <taxon>Polyporaceae</taxon>
        <taxon>Trametes</taxon>
    </lineage>
</organism>
<keyword evidence="2" id="KW-0472">Membrane</keyword>
<dbReference type="EMBL" id="CCBP010000115">
    <property type="protein sequence ID" value="CDO72586.1"/>
    <property type="molecule type" value="Genomic_DNA"/>
</dbReference>
<protein>
    <recommendedName>
        <fullName evidence="3">DUF7330 domain-containing protein</fullName>
    </recommendedName>
</protein>
<accession>A0A060SED1</accession>
<reference evidence="4" key="1">
    <citation type="submission" date="2014-01" db="EMBL/GenBank/DDBJ databases">
        <title>The genome of the white-rot fungus Pycnoporus cinnabarinus: a basidiomycete model with a versatile arsenal for lignocellulosic biomass breakdown.</title>
        <authorList>
            <person name="Levasseur A."/>
            <person name="Lomascolo A."/>
            <person name="Ruiz-Duenas F.J."/>
            <person name="Uzan E."/>
            <person name="Piumi F."/>
            <person name="Kues U."/>
            <person name="Ram A.F.J."/>
            <person name="Murat C."/>
            <person name="Haon M."/>
            <person name="Benoit I."/>
            <person name="Arfi Y."/>
            <person name="Chevret D."/>
            <person name="Drula E."/>
            <person name="Kwon M.J."/>
            <person name="Gouret P."/>
            <person name="Lesage-Meessen L."/>
            <person name="Lombard V."/>
            <person name="Mariette J."/>
            <person name="Noirot C."/>
            <person name="Park J."/>
            <person name="Patyshakuliyeva A."/>
            <person name="Wieneger R.A.B."/>
            <person name="Wosten H.A.B."/>
            <person name="Martin F."/>
            <person name="Coutinho P.M."/>
            <person name="de Vries R."/>
            <person name="Martinez A.T."/>
            <person name="Klopp C."/>
            <person name="Pontarotti P."/>
            <person name="Henrissat B."/>
            <person name="Record E."/>
        </authorList>
    </citation>
    <scope>NUCLEOTIDE SEQUENCE [LARGE SCALE GENOMIC DNA]</scope>
    <source>
        <strain evidence="4">BRFM137</strain>
    </source>
</reference>